<sequence>MTDKRYTKSTLPEKSCLACGRPFAWRKKWARDWESVKTCSNRCKGNLRRCASGGDENKDRF</sequence>
<organism evidence="1 2">
    <name type="scientific">Azospirillum griseum</name>
    <dbReference type="NCBI Taxonomy" id="2496639"/>
    <lineage>
        <taxon>Bacteria</taxon>
        <taxon>Pseudomonadati</taxon>
        <taxon>Pseudomonadota</taxon>
        <taxon>Alphaproteobacteria</taxon>
        <taxon>Rhodospirillales</taxon>
        <taxon>Azospirillaceae</taxon>
        <taxon>Azospirillum</taxon>
    </lineage>
</organism>
<dbReference type="AlphaFoldDB" id="A0A3S0HZ32"/>
<comment type="caution">
    <text evidence="1">The sequence shown here is derived from an EMBL/GenBank/DDBJ whole genome shotgun (WGS) entry which is preliminary data.</text>
</comment>
<keyword evidence="2" id="KW-1185">Reference proteome</keyword>
<reference evidence="1 2" key="1">
    <citation type="submission" date="2018-12" db="EMBL/GenBank/DDBJ databases">
        <authorList>
            <person name="Yang Y."/>
        </authorList>
    </citation>
    <scope>NUCLEOTIDE SEQUENCE [LARGE SCALE GENOMIC DNA]</scope>
    <source>
        <strain evidence="1 2">L-25-5w-1</strain>
    </source>
</reference>
<dbReference type="InterPro" id="IPR017136">
    <property type="entry name" value="UCP037205"/>
</dbReference>
<name>A0A3S0HZ32_9PROT</name>
<dbReference type="RefSeq" id="WP_126617322.1">
    <property type="nucleotide sequence ID" value="NZ_JBHUCY010000054.1"/>
</dbReference>
<dbReference type="EMBL" id="RXMA01000016">
    <property type="protein sequence ID" value="RTR18050.1"/>
    <property type="molecule type" value="Genomic_DNA"/>
</dbReference>
<accession>A0A3S0HZ32</accession>
<evidence type="ECO:0000313" key="1">
    <source>
        <dbReference type="EMBL" id="RTR18050.1"/>
    </source>
</evidence>
<dbReference type="Proteomes" id="UP000277007">
    <property type="component" value="Unassembled WGS sequence"/>
</dbReference>
<dbReference type="PANTHER" id="PTHR37463">
    <property type="entry name" value="GSL3115 PROTEIN"/>
    <property type="match status" value="1"/>
</dbReference>
<protein>
    <submittedName>
        <fullName evidence="1">DUF2256 domain-containing protein</fullName>
    </submittedName>
</protein>
<gene>
    <name evidence="1" type="ORF">EJ903_16235</name>
</gene>
<dbReference type="Pfam" id="PF10013">
    <property type="entry name" value="DUF2256"/>
    <property type="match status" value="1"/>
</dbReference>
<evidence type="ECO:0000313" key="2">
    <source>
        <dbReference type="Proteomes" id="UP000277007"/>
    </source>
</evidence>
<dbReference type="OrthoDB" id="27194at2"/>
<dbReference type="PANTHER" id="PTHR37463:SF1">
    <property type="entry name" value="DUF2256 DOMAIN-CONTAINING PROTEIN"/>
    <property type="match status" value="1"/>
</dbReference>
<proteinExistence type="predicted"/>